<dbReference type="GO" id="GO:0005840">
    <property type="term" value="C:ribosome"/>
    <property type="evidence" value="ECO:0007669"/>
    <property type="project" value="UniProtKB-KW"/>
</dbReference>
<protein>
    <submittedName>
        <fullName evidence="4">40S ribosomal protein S21</fullName>
    </submittedName>
</protein>
<evidence type="ECO:0000313" key="4">
    <source>
        <dbReference type="EMBL" id="OAF68823.1"/>
    </source>
</evidence>
<comment type="caution">
    <text evidence="4">The sequence shown here is derived from an EMBL/GenBank/DDBJ whole genome shotgun (WGS) entry which is preliminary data.</text>
</comment>
<dbReference type="OrthoDB" id="278325at2759"/>
<evidence type="ECO:0000256" key="3">
    <source>
        <dbReference type="ARBA" id="ARBA00023274"/>
    </source>
</evidence>
<reference evidence="4 5" key="1">
    <citation type="submission" date="2016-04" db="EMBL/GenBank/DDBJ databases">
        <title>The genome of Intoshia linei affirms orthonectids as highly simplified spiralians.</title>
        <authorList>
            <person name="Mikhailov K.V."/>
            <person name="Slusarev G.S."/>
            <person name="Nikitin M.A."/>
            <person name="Logacheva M.D."/>
            <person name="Penin A."/>
            <person name="Aleoshin V."/>
            <person name="Panchin Y.V."/>
        </authorList>
    </citation>
    <scope>NUCLEOTIDE SEQUENCE [LARGE SCALE GENOMIC DNA]</scope>
    <source>
        <strain evidence="4">Intl2013</strain>
        <tissue evidence="4">Whole animal</tissue>
    </source>
</reference>
<evidence type="ECO:0000256" key="2">
    <source>
        <dbReference type="ARBA" id="ARBA00022980"/>
    </source>
</evidence>
<dbReference type="Pfam" id="PF01249">
    <property type="entry name" value="Ribosomal_S21e"/>
    <property type="match status" value="1"/>
</dbReference>
<dbReference type="GO" id="GO:0006412">
    <property type="term" value="P:translation"/>
    <property type="evidence" value="ECO:0007669"/>
    <property type="project" value="InterPro"/>
</dbReference>
<accession>A0A177B5A4</accession>
<keyword evidence="5" id="KW-1185">Reference proteome</keyword>
<sequence length="87" mass="9421">MTKSDLRIENHLMYIPKKCMSSGKIIGPNDHGSVQIQIAKIDSETGVMTDGRNTVSICGQIRLRGGSDEAVNKICCDSGVLNKSILE</sequence>
<comment type="similarity">
    <text evidence="1">Belongs to the eukaryotic ribosomal protein eS21 family.</text>
</comment>
<dbReference type="GO" id="GO:1990904">
    <property type="term" value="C:ribonucleoprotein complex"/>
    <property type="evidence" value="ECO:0007669"/>
    <property type="project" value="UniProtKB-KW"/>
</dbReference>
<dbReference type="AlphaFoldDB" id="A0A177B5A4"/>
<organism evidence="4 5">
    <name type="scientific">Intoshia linei</name>
    <dbReference type="NCBI Taxonomy" id="1819745"/>
    <lineage>
        <taxon>Eukaryota</taxon>
        <taxon>Metazoa</taxon>
        <taxon>Spiralia</taxon>
        <taxon>Lophotrochozoa</taxon>
        <taxon>Mesozoa</taxon>
        <taxon>Orthonectida</taxon>
        <taxon>Rhopaluridae</taxon>
        <taxon>Intoshia</taxon>
    </lineage>
</organism>
<dbReference type="GO" id="GO:0003735">
    <property type="term" value="F:structural constituent of ribosome"/>
    <property type="evidence" value="ECO:0007669"/>
    <property type="project" value="InterPro"/>
</dbReference>
<evidence type="ECO:0000313" key="5">
    <source>
        <dbReference type="Proteomes" id="UP000078046"/>
    </source>
</evidence>
<dbReference type="EMBL" id="LWCA01000381">
    <property type="protein sequence ID" value="OAF68823.1"/>
    <property type="molecule type" value="Genomic_DNA"/>
</dbReference>
<keyword evidence="2 4" id="KW-0689">Ribosomal protein</keyword>
<dbReference type="InterPro" id="IPR038579">
    <property type="entry name" value="Ribosomal_eS21_sf"/>
</dbReference>
<proteinExistence type="inferred from homology"/>
<dbReference type="InterPro" id="IPR001931">
    <property type="entry name" value="Ribosomal_eS21"/>
</dbReference>
<evidence type="ECO:0000256" key="1">
    <source>
        <dbReference type="ARBA" id="ARBA00010228"/>
    </source>
</evidence>
<gene>
    <name evidence="4" type="ORF">A3Q56_03342</name>
</gene>
<keyword evidence="3" id="KW-0687">Ribonucleoprotein</keyword>
<dbReference type="Proteomes" id="UP000078046">
    <property type="component" value="Unassembled WGS sequence"/>
</dbReference>
<dbReference type="Gene3D" id="3.30.1230.20">
    <property type="match status" value="1"/>
</dbReference>
<name>A0A177B5A4_9BILA</name>
<dbReference type="PANTHER" id="PTHR10442">
    <property type="entry name" value="40S RIBOSOMAL PROTEIN S21"/>
    <property type="match status" value="1"/>
</dbReference>